<dbReference type="RefSeq" id="WP_118844510.1">
    <property type="nucleotide sequence ID" value="NZ_CP032090.1"/>
</dbReference>
<sequence>MAINKLWRHLTEPWQRAAGAWFAFFLLFNAYCFFWRHYIGGGHYQFFDSQLFWLKEWGSLCVLSIGVVAFFNLKARVKSRIYFYPTMLLMSISLIISLRILIDFDFYGYALAASVTQLFPKYFIASTLVLILWHVFTVQAESTPATVLPEHSEHLEKTDYIEVNHKGVAKKLPLASVVFIKSAGNYLKIQTVENRYLKRDTIKHLYSELPSDTFCQVHRSYIVNVAQIADFNLALNKRKLTMAAGFSVPVSKSFKARVSDLLSVEDSFITK</sequence>
<dbReference type="PROSITE" id="PS50930">
    <property type="entry name" value="HTH_LYTTR"/>
    <property type="match status" value="1"/>
</dbReference>
<dbReference type="InterPro" id="IPR046947">
    <property type="entry name" value="LytR-like"/>
</dbReference>
<evidence type="ECO:0000313" key="4">
    <source>
        <dbReference type="EMBL" id="AXV65885.1"/>
    </source>
</evidence>
<dbReference type="InterPro" id="IPR007492">
    <property type="entry name" value="LytTR_DNA-bd_dom"/>
</dbReference>
<keyword evidence="2" id="KW-0812">Transmembrane</keyword>
<dbReference type="GO" id="GO:0000156">
    <property type="term" value="F:phosphorelay response regulator activity"/>
    <property type="evidence" value="ECO:0007669"/>
    <property type="project" value="InterPro"/>
</dbReference>
<dbReference type="GO" id="GO:0003677">
    <property type="term" value="F:DNA binding"/>
    <property type="evidence" value="ECO:0007669"/>
    <property type="project" value="InterPro"/>
</dbReference>
<feature type="domain" description="HTH LytTR-type" evidence="3">
    <location>
        <begin position="161"/>
        <end position="264"/>
    </location>
</feature>
<dbReference type="Proteomes" id="UP000264605">
    <property type="component" value="Chromosome"/>
</dbReference>
<keyword evidence="2" id="KW-0472">Membrane</keyword>
<dbReference type="Pfam" id="PF04397">
    <property type="entry name" value="LytTR"/>
    <property type="match status" value="1"/>
</dbReference>
<protein>
    <submittedName>
        <fullName evidence="4">LytTR family transcriptional regulator</fullName>
    </submittedName>
</protein>
<feature type="transmembrane region" description="Helical" evidence="2">
    <location>
        <begin position="57"/>
        <end position="75"/>
    </location>
</feature>
<proteinExistence type="predicted"/>
<dbReference type="Gene3D" id="2.40.50.1020">
    <property type="entry name" value="LytTr DNA-binding domain"/>
    <property type="match status" value="1"/>
</dbReference>
<feature type="transmembrane region" description="Helical" evidence="2">
    <location>
        <begin position="122"/>
        <end position="140"/>
    </location>
</feature>
<evidence type="ECO:0000256" key="2">
    <source>
        <dbReference type="SAM" id="Phobius"/>
    </source>
</evidence>
<organism evidence="4 5">
    <name type="scientific">Pseudoalteromonas lipolytica</name>
    <dbReference type="NCBI Taxonomy" id="570156"/>
    <lineage>
        <taxon>Bacteria</taxon>
        <taxon>Pseudomonadati</taxon>
        <taxon>Pseudomonadota</taxon>
        <taxon>Gammaproteobacteria</taxon>
        <taxon>Alteromonadales</taxon>
        <taxon>Pseudoalteromonadaceae</taxon>
        <taxon>Pseudoalteromonas</taxon>
    </lineage>
</organism>
<dbReference type="SMART" id="SM00850">
    <property type="entry name" value="LytTR"/>
    <property type="match status" value="1"/>
</dbReference>
<reference evidence="4 5" key="1">
    <citation type="submission" date="2018-08" db="EMBL/GenBank/DDBJ databases">
        <title>Draft genome sequence of Pseudoalteromonas donghaensis HJ51.</title>
        <authorList>
            <person name="Oh J."/>
            <person name="Roh D."/>
        </authorList>
    </citation>
    <scope>NUCLEOTIDE SEQUENCE [LARGE SCALE GENOMIC DNA]</scope>
    <source>
        <strain evidence="4 5">HJ51</strain>
    </source>
</reference>
<feature type="transmembrane region" description="Helical" evidence="2">
    <location>
        <begin position="82"/>
        <end position="102"/>
    </location>
</feature>
<evidence type="ECO:0000256" key="1">
    <source>
        <dbReference type="ARBA" id="ARBA00023012"/>
    </source>
</evidence>
<dbReference type="GeneID" id="99506134"/>
<dbReference type="PANTHER" id="PTHR37299:SF1">
    <property type="entry name" value="STAGE 0 SPORULATION PROTEIN A HOMOLOG"/>
    <property type="match status" value="1"/>
</dbReference>
<dbReference type="KEGG" id="pdj:D0907_11710"/>
<accession>A0AAD0S0N3</accession>
<name>A0AAD0S0N3_9GAMM</name>
<keyword evidence="1" id="KW-0902">Two-component regulatory system</keyword>
<evidence type="ECO:0000259" key="3">
    <source>
        <dbReference type="PROSITE" id="PS50930"/>
    </source>
</evidence>
<evidence type="ECO:0000313" key="5">
    <source>
        <dbReference type="Proteomes" id="UP000264605"/>
    </source>
</evidence>
<gene>
    <name evidence="4" type="ORF">D0907_11710</name>
</gene>
<dbReference type="AlphaFoldDB" id="A0AAD0S0N3"/>
<feature type="transmembrane region" description="Helical" evidence="2">
    <location>
        <begin position="20"/>
        <end position="37"/>
    </location>
</feature>
<keyword evidence="2" id="KW-1133">Transmembrane helix</keyword>
<dbReference type="PANTHER" id="PTHR37299">
    <property type="entry name" value="TRANSCRIPTIONAL REGULATOR-RELATED"/>
    <property type="match status" value="1"/>
</dbReference>
<dbReference type="EMBL" id="CP032090">
    <property type="protein sequence ID" value="AXV65885.1"/>
    <property type="molecule type" value="Genomic_DNA"/>
</dbReference>